<keyword evidence="2 9" id="KW-0479">Metal-binding</keyword>
<keyword evidence="6 9" id="KW-0067">ATP-binding</keyword>
<evidence type="ECO:0000256" key="9">
    <source>
        <dbReference type="HAMAP-Rule" id="MF_00583"/>
    </source>
</evidence>
<dbReference type="InterPro" id="IPR005946">
    <property type="entry name" value="Rib-P_diPkinase"/>
</dbReference>
<dbReference type="RefSeq" id="WP_101073166.1">
    <property type="nucleotide sequence ID" value="NZ_PISP01000002.1"/>
</dbReference>
<dbReference type="EMBL" id="PISP01000002">
    <property type="protein sequence ID" value="PKD43624.1"/>
    <property type="molecule type" value="Genomic_DNA"/>
</dbReference>
<comment type="subunit">
    <text evidence="9">Homohexamer.</text>
</comment>
<dbReference type="SUPFAM" id="SSF53271">
    <property type="entry name" value="PRTase-like"/>
    <property type="match status" value="1"/>
</dbReference>
<comment type="caution">
    <text evidence="11">The sequence shown here is derived from an EMBL/GenBank/DDBJ whole genome shotgun (WGS) entry which is preliminary data.</text>
</comment>
<dbReference type="GO" id="GO:0006015">
    <property type="term" value="P:5-phosphoribose 1-diphosphate biosynthetic process"/>
    <property type="evidence" value="ECO:0007669"/>
    <property type="project" value="UniProtKB-UniRule"/>
</dbReference>
<keyword evidence="3 9" id="KW-0545">Nucleotide biosynthesis</keyword>
<dbReference type="InterPro" id="IPR000836">
    <property type="entry name" value="PRTase_dom"/>
</dbReference>
<dbReference type="InterPro" id="IPR037515">
    <property type="entry name" value="Rib-P_diPkinase_bac"/>
</dbReference>
<keyword evidence="5 9" id="KW-0418">Kinase</keyword>
<dbReference type="GO" id="GO:0002189">
    <property type="term" value="C:ribose phosphate diphosphokinase complex"/>
    <property type="evidence" value="ECO:0007669"/>
    <property type="project" value="TreeGrafter"/>
</dbReference>
<dbReference type="AlphaFoldDB" id="A0A2N0VHI2"/>
<dbReference type="PROSITE" id="PS00114">
    <property type="entry name" value="PRPP_SYNTHASE"/>
    <property type="match status" value="1"/>
</dbReference>
<evidence type="ECO:0000256" key="2">
    <source>
        <dbReference type="ARBA" id="ARBA00022723"/>
    </source>
</evidence>
<evidence type="ECO:0000256" key="4">
    <source>
        <dbReference type="ARBA" id="ARBA00022741"/>
    </source>
</evidence>
<dbReference type="NCBIfam" id="NF002320">
    <property type="entry name" value="PRK01259.1"/>
    <property type="match status" value="1"/>
</dbReference>
<dbReference type="GO" id="GO:0006164">
    <property type="term" value="P:purine nucleotide biosynthetic process"/>
    <property type="evidence" value="ECO:0007669"/>
    <property type="project" value="TreeGrafter"/>
</dbReference>
<feature type="binding site" evidence="9">
    <location>
        <begin position="38"/>
        <end position="40"/>
    </location>
    <ligand>
        <name>ATP</name>
        <dbReference type="ChEBI" id="CHEBI:30616"/>
    </ligand>
</feature>
<dbReference type="GO" id="GO:0016301">
    <property type="term" value="F:kinase activity"/>
    <property type="evidence" value="ECO:0007669"/>
    <property type="project" value="UniProtKB-KW"/>
</dbReference>
<dbReference type="NCBIfam" id="TIGR01251">
    <property type="entry name" value="ribP_PPkin"/>
    <property type="match status" value="1"/>
</dbReference>
<evidence type="ECO:0000313" key="11">
    <source>
        <dbReference type="EMBL" id="PKD43624.1"/>
    </source>
</evidence>
<evidence type="ECO:0000256" key="6">
    <source>
        <dbReference type="ARBA" id="ARBA00022840"/>
    </source>
</evidence>
<keyword evidence="9" id="KW-0963">Cytoplasm</keyword>
<evidence type="ECO:0000256" key="8">
    <source>
        <dbReference type="ARBA" id="ARBA00049535"/>
    </source>
</evidence>
<dbReference type="InterPro" id="IPR000842">
    <property type="entry name" value="PRib_PP_synth_CS"/>
</dbReference>
<evidence type="ECO:0000256" key="7">
    <source>
        <dbReference type="ARBA" id="ARBA00022842"/>
    </source>
</evidence>
<dbReference type="GO" id="GO:0005524">
    <property type="term" value="F:ATP binding"/>
    <property type="evidence" value="ECO:0007669"/>
    <property type="project" value="UniProtKB-KW"/>
</dbReference>
<feature type="binding site" evidence="9">
    <location>
        <begin position="96"/>
        <end position="97"/>
    </location>
    <ligand>
        <name>ATP</name>
        <dbReference type="ChEBI" id="CHEBI:30616"/>
    </ligand>
</feature>
<evidence type="ECO:0000256" key="3">
    <source>
        <dbReference type="ARBA" id="ARBA00022727"/>
    </source>
</evidence>
<feature type="domain" description="Ribose-phosphate pyrophosphokinase N-terminal" evidence="10">
    <location>
        <begin position="6"/>
        <end position="120"/>
    </location>
</feature>
<organism evidence="11 12">
    <name type="scientific">Rhodohalobacter barkolensis</name>
    <dbReference type="NCBI Taxonomy" id="2053187"/>
    <lineage>
        <taxon>Bacteria</taxon>
        <taxon>Pseudomonadati</taxon>
        <taxon>Balneolota</taxon>
        <taxon>Balneolia</taxon>
        <taxon>Balneolales</taxon>
        <taxon>Balneolaceae</taxon>
        <taxon>Rhodohalobacter</taxon>
    </lineage>
</organism>
<dbReference type="Gene3D" id="3.40.50.2020">
    <property type="match status" value="2"/>
</dbReference>
<dbReference type="InterPro" id="IPR029099">
    <property type="entry name" value="Pribosyltran_N"/>
</dbReference>
<dbReference type="SMART" id="SM01400">
    <property type="entry name" value="Pribosyltran_N"/>
    <property type="match status" value="1"/>
</dbReference>
<feature type="binding site" evidence="9">
    <location>
        <position position="130"/>
    </location>
    <ligand>
        <name>Mg(2+)</name>
        <dbReference type="ChEBI" id="CHEBI:18420"/>
    </ligand>
</feature>
<evidence type="ECO:0000256" key="1">
    <source>
        <dbReference type="ARBA" id="ARBA00022679"/>
    </source>
</evidence>
<dbReference type="GO" id="GO:0009156">
    <property type="term" value="P:ribonucleoside monophosphate biosynthetic process"/>
    <property type="evidence" value="ECO:0007669"/>
    <property type="project" value="InterPro"/>
</dbReference>
<dbReference type="GO" id="GO:0004749">
    <property type="term" value="F:ribose phosphate diphosphokinase activity"/>
    <property type="evidence" value="ECO:0007669"/>
    <property type="project" value="UniProtKB-UniRule"/>
</dbReference>
<comment type="cofactor">
    <cofactor evidence="9">
        <name>Mg(2+)</name>
        <dbReference type="ChEBI" id="CHEBI:18420"/>
    </cofactor>
    <text evidence="9">Binds 2 Mg(2+) ions per subunit.</text>
</comment>
<comment type="similarity">
    <text evidence="9">Belongs to the ribose-phosphate pyrophosphokinase family. Class I subfamily.</text>
</comment>
<comment type="subcellular location">
    <subcellularLocation>
        <location evidence="9">Cytoplasm</location>
    </subcellularLocation>
</comment>
<feature type="active site" evidence="9">
    <location>
        <position position="192"/>
    </location>
</feature>
<proteinExistence type="inferred from homology"/>
<dbReference type="PANTHER" id="PTHR10210">
    <property type="entry name" value="RIBOSE-PHOSPHATE DIPHOSPHOKINASE FAMILY MEMBER"/>
    <property type="match status" value="1"/>
</dbReference>
<dbReference type="Pfam" id="PF13793">
    <property type="entry name" value="Pribosyltran_N"/>
    <property type="match status" value="1"/>
</dbReference>
<feature type="binding site" evidence="9">
    <location>
        <begin position="222"/>
        <end position="226"/>
    </location>
    <ligand>
        <name>D-ribose 5-phosphate</name>
        <dbReference type="ChEBI" id="CHEBI:78346"/>
    </ligand>
</feature>
<evidence type="ECO:0000313" key="12">
    <source>
        <dbReference type="Proteomes" id="UP000233398"/>
    </source>
</evidence>
<comment type="pathway">
    <text evidence="9">Metabolic intermediate biosynthesis; 5-phospho-alpha-D-ribose 1-diphosphate biosynthesis; 5-phospho-alpha-D-ribose 1-diphosphate from D-ribose 5-phosphate (route I): step 1/1.</text>
</comment>
<feature type="binding site" evidence="9">
    <location>
        <position position="194"/>
    </location>
    <ligand>
        <name>D-ribose 5-phosphate</name>
        <dbReference type="ChEBI" id="CHEBI:78346"/>
    </ligand>
</feature>
<name>A0A2N0VHI2_9BACT</name>
<dbReference type="CDD" id="cd06223">
    <property type="entry name" value="PRTases_typeI"/>
    <property type="match status" value="1"/>
</dbReference>
<feature type="binding site" evidence="9">
    <location>
        <position position="218"/>
    </location>
    <ligand>
        <name>D-ribose 5-phosphate</name>
        <dbReference type="ChEBI" id="CHEBI:78346"/>
    </ligand>
</feature>
<sequence length="310" mass="33917">MDTPLAIFAGRSNLALARAIAESYGTDLGEVTIKSFSDGELYVKYEQSIRGEDIFVIQSTPPPGDNIIELLLLLDAAKRASVKRVTAVIPYFGYARQDRKDQPRVSIASKMMANLLVEAGADRILTMDLHASQIQGFFDIPLDHLYASRIFIEHFTENPIENLVVVAPDVGSLKMARAYSKKLGASLAFIDKRRPKQNVAEVMNIIGEVEGKNVLIVDDLIDTAGTITNAAVALKERGALNIVTTCTHPILSGPAYQRIEDSPIDQLLVTDTVPLRKPSDKIKVLSVAGIFAEAIQRIHTNDTISALFDD</sequence>
<dbReference type="UniPathway" id="UPA00087">
    <property type="reaction ID" value="UER00172"/>
</dbReference>
<evidence type="ECO:0000259" key="10">
    <source>
        <dbReference type="Pfam" id="PF13793"/>
    </source>
</evidence>
<dbReference type="EC" id="2.7.6.1" evidence="9"/>
<gene>
    <name evidence="9" type="primary">prs</name>
    <name evidence="11" type="ORF">CWD77_08645</name>
</gene>
<dbReference type="FunFam" id="3.40.50.2020:FF:000007">
    <property type="entry name" value="Ribose-phosphate pyrophosphokinase"/>
    <property type="match status" value="1"/>
</dbReference>
<keyword evidence="1 9" id="KW-0808">Transferase</keyword>
<dbReference type="GO" id="GO:0005737">
    <property type="term" value="C:cytoplasm"/>
    <property type="evidence" value="ECO:0007669"/>
    <property type="project" value="UniProtKB-SubCell"/>
</dbReference>
<accession>A0A2N0VHI2</accession>
<dbReference type="InterPro" id="IPR029057">
    <property type="entry name" value="PRTase-like"/>
</dbReference>
<dbReference type="Pfam" id="PF14572">
    <property type="entry name" value="Pribosyl_synth"/>
    <property type="match status" value="1"/>
</dbReference>
<dbReference type="PANTHER" id="PTHR10210:SF41">
    <property type="entry name" value="RIBOSE-PHOSPHATE PYROPHOSPHOKINASE 1, CHLOROPLASTIC"/>
    <property type="match status" value="1"/>
</dbReference>
<comment type="function">
    <text evidence="9">Involved in the biosynthesis of the central metabolite phospho-alpha-D-ribosyl-1-pyrophosphate (PRPP) via the transfer of pyrophosphoryl group from ATP to 1-hydroxyl of ribose-5-phosphate (Rib-5-P).</text>
</comment>
<protein>
    <recommendedName>
        <fullName evidence="9">Ribose-phosphate pyrophosphokinase</fullName>
        <shortName evidence="9">RPPK</shortName>
        <ecNumber evidence="9">2.7.6.1</ecNumber>
    </recommendedName>
    <alternativeName>
        <fullName evidence="9">5-phospho-D-ribosyl alpha-1-diphosphate synthase</fullName>
    </alternativeName>
    <alternativeName>
        <fullName evidence="9">Phosphoribosyl diphosphate synthase</fullName>
    </alternativeName>
    <alternativeName>
        <fullName evidence="9">Phosphoribosyl pyrophosphate synthase</fullName>
        <shortName evidence="9">P-Rib-PP synthase</shortName>
        <shortName evidence="9">PRPP synthase</shortName>
        <shortName evidence="9">PRPPase</shortName>
    </alternativeName>
</protein>
<dbReference type="GO" id="GO:0000287">
    <property type="term" value="F:magnesium ion binding"/>
    <property type="evidence" value="ECO:0007669"/>
    <property type="project" value="UniProtKB-UniRule"/>
</dbReference>
<evidence type="ECO:0000256" key="5">
    <source>
        <dbReference type="ARBA" id="ARBA00022777"/>
    </source>
</evidence>
<dbReference type="Proteomes" id="UP000233398">
    <property type="component" value="Unassembled WGS sequence"/>
</dbReference>
<dbReference type="OrthoDB" id="9777067at2"/>
<keyword evidence="12" id="KW-1185">Reference proteome</keyword>
<keyword evidence="7 9" id="KW-0460">Magnesium</keyword>
<dbReference type="HAMAP" id="MF_00583_B">
    <property type="entry name" value="RibP_PPkinase_B"/>
    <property type="match status" value="1"/>
</dbReference>
<keyword evidence="4 9" id="KW-0547">Nucleotide-binding</keyword>
<comment type="catalytic activity">
    <reaction evidence="8 9">
        <text>D-ribose 5-phosphate + ATP = 5-phospho-alpha-D-ribose 1-diphosphate + AMP + H(+)</text>
        <dbReference type="Rhea" id="RHEA:15609"/>
        <dbReference type="ChEBI" id="CHEBI:15378"/>
        <dbReference type="ChEBI" id="CHEBI:30616"/>
        <dbReference type="ChEBI" id="CHEBI:58017"/>
        <dbReference type="ChEBI" id="CHEBI:78346"/>
        <dbReference type="ChEBI" id="CHEBI:456215"/>
        <dbReference type="EC" id="2.7.6.1"/>
    </reaction>
</comment>
<reference evidence="11 12" key="1">
    <citation type="submission" date="2017-11" db="EMBL/GenBank/DDBJ databases">
        <title>Rhodohalobacter 15182 sp. nov., isolated from a salt lake.</title>
        <authorList>
            <person name="Han S."/>
        </authorList>
    </citation>
    <scope>NUCLEOTIDE SEQUENCE [LARGE SCALE GENOMIC DNA]</scope>
    <source>
        <strain evidence="11 12">15182</strain>
    </source>
</reference>
<feature type="binding site" evidence="9">
    <location>
        <position position="169"/>
    </location>
    <ligand>
        <name>Mg(2+)</name>
        <dbReference type="ChEBI" id="CHEBI:18420"/>
    </ligand>
</feature>